<keyword evidence="2" id="KW-0378">Hydrolase</keyword>
<dbReference type="InterPro" id="IPR000073">
    <property type="entry name" value="AB_hydrolase_1"/>
</dbReference>
<dbReference type="RefSeq" id="WP_242777883.1">
    <property type="nucleotide sequence ID" value="NZ_JALDAY010000021.1"/>
</dbReference>
<keyword evidence="3" id="KW-1185">Reference proteome</keyword>
<gene>
    <name evidence="2" type="ORF">MQP27_47980</name>
</gene>
<feature type="domain" description="AB hydrolase-1" evidence="1">
    <location>
        <begin position="43"/>
        <end position="269"/>
    </location>
</feature>
<sequence length="294" mass="31398">MALSPSSASPVLAPPVREITLDGEGVTLSGLVCEPESEPRALLVALHGGGMRAGYFHGQADPATSLLTLAASCGYTALALDRPGYGRSAGQLPEGMGLSEQAGLLRAAVRQYRLRHPRGAGVLLVGHSLGGKAALHTASGWTDGGLLGVDVSGIGDRWAVPARELTGQGHRLSHRMHWGPLALYPPGTFRLAQALTTPVPHREAREISDWPQAYATLAGEVRVPVRFTFAEHEKWWRSDPHSVRAMLDRLGSTLSRSERLAGAGHNISLGRTARVYHLRVLAFLEECRALADTP</sequence>
<dbReference type="Pfam" id="PF12697">
    <property type="entry name" value="Abhydrolase_6"/>
    <property type="match status" value="1"/>
</dbReference>
<evidence type="ECO:0000313" key="2">
    <source>
        <dbReference type="EMBL" id="MCI3278829.1"/>
    </source>
</evidence>
<dbReference type="EMBL" id="JALDAY010000021">
    <property type="protein sequence ID" value="MCI3278829.1"/>
    <property type="molecule type" value="Genomic_DNA"/>
</dbReference>
<evidence type="ECO:0000313" key="3">
    <source>
        <dbReference type="Proteomes" id="UP001165269"/>
    </source>
</evidence>
<organism evidence="2 3">
    <name type="scientific">Streptomyces cylindrosporus</name>
    <dbReference type="NCBI Taxonomy" id="2927583"/>
    <lineage>
        <taxon>Bacteria</taxon>
        <taxon>Bacillati</taxon>
        <taxon>Actinomycetota</taxon>
        <taxon>Actinomycetes</taxon>
        <taxon>Kitasatosporales</taxon>
        <taxon>Streptomycetaceae</taxon>
        <taxon>Streptomyces</taxon>
    </lineage>
</organism>
<dbReference type="GO" id="GO:0016787">
    <property type="term" value="F:hydrolase activity"/>
    <property type="evidence" value="ECO:0007669"/>
    <property type="project" value="UniProtKB-KW"/>
</dbReference>
<dbReference type="Proteomes" id="UP001165269">
    <property type="component" value="Unassembled WGS sequence"/>
</dbReference>
<dbReference type="SUPFAM" id="SSF53474">
    <property type="entry name" value="alpha/beta-Hydrolases"/>
    <property type="match status" value="1"/>
</dbReference>
<proteinExistence type="predicted"/>
<dbReference type="Gene3D" id="3.40.50.1820">
    <property type="entry name" value="alpha/beta hydrolase"/>
    <property type="match status" value="1"/>
</dbReference>
<name>A0ABS9YNW3_9ACTN</name>
<dbReference type="InterPro" id="IPR029058">
    <property type="entry name" value="AB_hydrolase_fold"/>
</dbReference>
<accession>A0ABS9YNW3</accession>
<protein>
    <submittedName>
        <fullName evidence="2">Alpha/beta fold hydrolase</fullName>
    </submittedName>
</protein>
<comment type="caution">
    <text evidence="2">The sequence shown here is derived from an EMBL/GenBank/DDBJ whole genome shotgun (WGS) entry which is preliminary data.</text>
</comment>
<evidence type="ECO:0000259" key="1">
    <source>
        <dbReference type="Pfam" id="PF12697"/>
    </source>
</evidence>
<reference evidence="2" key="1">
    <citation type="submission" date="2022-03" db="EMBL/GenBank/DDBJ databases">
        <title>Streptomyces 7R015 and 7R016 isolated from Barleria lupulina in Thailand.</title>
        <authorList>
            <person name="Kanchanasin P."/>
            <person name="Phongsopitanun W."/>
            <person name="Tanasupawat S."/>
        </authorList>
    </citation>
    <scope>NUCLEOTIDE SEQUENCE</scope>
    <source>
        <strain evidence="2">7R015</strain>
    </source>
</reference>